<reference evidence="2 3" key="1">
    <citation type="submission" date="2017-01" db="EMBL/GenBank/DDBJ databases">
        <title>Complete genome of Tateyamaria omphalii DOK1-4 isolated from seawater in Dokdo.</title>
        <authorList>
            <person name="Kim J.H."/>
            <person name="Chi W.-J."/>
        </authorList>
    </citation>
    <scope>NUCLEOTIDE SEQUENCE [LARGE SCALE GENOMIC DNA]</scope>
    <source>
        <strain evidence="2 3">DOK1-4</strain>
    </source>
</reference>
<dbReference type="KEGG" id="tom:BWR18_18865"/>
<dbReference type="InterPro" id="IPR011856">
    <property type="entry name" value="tRNA_endonuc-like_dom_sf"/>
</dbReference>
<gene>
    <name evidence="2" type="ORF">BWR18_18865</name>
</gene>
<evidence type="ECO:0000313" key="3">
    <source>
        <dbReference type="Proteomes" id="UP000186336"/>
    </source>
</evidence>
<dbReference type="EMBL" id="CP019312">
    <property type="protein sequence ID" value="APX14003.1"/>
    <property type="molecule type" value="Genomic_DNA"/>
</dbReference>
<evidence type="ECO:0000313" key="2">
    <source>
        <dbReference type="EMBL" id="APX14003.1"/>
    </source>
</evidence>
<dbReference type="GO" id="GO:0003676">
    <property type="term" value="F:nucleic acid binding"/>
    <property type="evidence" value="ECO:0007669"/>
    <property type="project" value="InterPro"/>
</dbReference>
<protein>
    <submittedName>
        <fullName evidence="2">Uncharacterized protein</fullName>
    </submittedName>
</protein>
<dbReference type="InterPro" id="IPR011335">
    <property type="entry name" value="Restrct_endonuc-II-like"/>
</dbReference>
<dbReference type="InterPro" id="IPR003509">
    <property type="entry name" value="UPF0102_YraN-like"/>
</dbReference>
<comment type="similarity">
    <text evidence="1">Belongs to the UPF0102 family.</text>
</comment>
<dbReference type="STRING" id="299262.BWR18_18865"/>
<dbReference type="Gene3D" id="3.40.1350.10">
    <property type="match status" value="1"/>
</dbReference>
<dbReference type="AlphaFoldDB" id="A0A1P8N128"/>
<dbReference type="Pfam" id="PF02021">
    <property type="entry name" value="UPF0102"/>
    <property type="match status" value="1"/>
</dbReference>
<dbReference type="PANTHER" id="PTHR34039:SF1">
    <property type="entry name" value="UPF0102 PROTEIN YRAN"/>
    <property type="match status" value="1"/>
</dbReference>
<sequence>MARHERFLDPAQPVDARASRGRTAYLAGLAAEDIVARAYRAAAYSLVAERWRGRRGEIDLVFSTVVGIVMVEVKASKTLSAAADHLTPAQVARLYATAEEYLATLPNGSLTDIRFDVALVDQAGRLNIHENAFAGYM</sequence>
<dbReference type="OrthoDB" id="9812968at2"/>
<evidence type="ECO:0000256" key="1">
    <source>
        <dbReference type="ARBA" id="ARBA00006738"/>
    </source>
</evidence>
<proteinExistence type="inferred from homology"/>
<dbReference type="PANTHER" id="PTHR34039">
    <property type="entry name" value="UPF0102 PROTEIN YRAN"/>
    <property type="match status" value="1"/>
</dbReference>
<name>A0A1P8N128_9RHOB</name>
<dbReference type="Proteomes" id="UP000186336">
    <property type="component" value="Chromosome"/>
</dbReference>
<keyword evidence="3" id="KW-1185">Reference proteome</keyword>
<dbReference type="SUPFAM" id="SSF52980">
    <property type="entry name" value="Restriction endonuclease-like"/>
    <property type="match status" value="1"/>
</dbReference>
<accession>A0A1P8N128</accession>
<organism evidence="2 3">
    <name type="scientific">Tateyamaria omphalii</name>
    <dbReference type="NCBI Taxonomy" id="299262"/>
    <lineage>
        <taxon>Bacteria</taxon>
        <taxon>Pseudomonadati</taxon>
        <taxon>Pseudomonadota</taxon>
        <taxon>Alphaproteobacteria</taxon>
        <taxon>Rhodobacterales</taxon>
        <taxon>Roseobacteraceae</taxon>
        <taxon>Tateyamaria</taxon>
    </lineage>
</organism>